<gene>
    <name evidence="1" type="ORF">FOZ62_002318</name>
</gene>
<accession>A0A7J6RVY7</accession>
<dbReference type="Gene3D" id="3.10.10.10">
    <property type="entry name" value="HIV Type 1 Reverse Transcriptase, subunit A, domain 1"/>
    <property type="match status" value="1"/>
</dbReference>
<dbReference type="SUPFAM" id="SSF56672">
    <property type="entry name" value="DNA/RNA polymerases"/>
    <property type="match status" value="1"/>
</dbReference>
<dbReference type="Gene3D" id="3.30.70.270">
    <property type="match status" value="1"/>
</dbReference>
<dbReference type="InterPro" id="IPR043502">
    <property type="entry name" value="DNA/RNA_pol_sf"/>
</dbReference>
<dbReference type="InterPro" id="IPR043128">
    <property type="entry name" value="Rev_trsase/Diguanyl_cyclase"/>
</dbReference>
<dbReference type="EMBL" id="JABANM010019341">
    <property type="protein sequence ID" value="KAF4724643.1"/>
    <property type="molecule type" value="Genomic_DNA"/>
</dbReference>
<organism evidence="1 2">
    <name type="scientific">Perkinsus olseni</name>
    <name type="common">Perkinsus atlanticus</name>
    <dbReference type="NCBI Taxonomy" id="32597"/>
    <lineage>
        <taxon>Eukaryota</taxon>
        <taxon>Sar</taxon>
        <taxon>Alveolata</taxon>
        <taxon>Perkinsozoa</taxon>
        <taxon>Perkinsea</taxon>
        <taxon>Perkinsida</taxon>
        <taxon>Perkinsidae</taxon>
        <taxon>Perkinsus</taxon>
    </lineage>
</organism>
<name>A0A7J6RVY7_PEROL</name>
<reference evidence="1 2" key="1">
    <citation type="submission" date="2020-04" db="EMBL/GenBank/DDBJ databases">
        <title>Perkinsus olseni comparative genomics.</title>
        <authorList>
            <person name="Bogema D.R."/>
        </authorList>
    </citation>
    <scope>NUCLEOTIDE SEQUENCE [LARGE SCALE GENOMIC DNA]</scope>
    <source>
        <strain evidence="1">ATCC PRA-205</strain>
    </source>
</reference>
<dbReference type="Proteomes" id="UP000574390">
    <property type="component" value="Unassembled WGS sequence"/>
</dbReference>
<sequence length="199" mass="22319">MYLARVRPIHEGEIKDENQQELVYEVLVPESSSSGAAGSRRQFDYSNGLYQRLPPEAKKQFDREISNYLEAGFWKSRKPAWASVLGPPCVTFPVTQGDHKSTKCRPCTDARCLNLAFPSASYNGPSVMEIIGMVRARAQPGQRMIFMDLTKAFLRLRHAGSKMVEILCKGATYFSDRVLFGLKYGPSALAGLVYLHHRA</sequence>
<evidence type="ECO:0000313" key="1">
    <source>
        <dbReference type="EMBL" id="KAF4724643.1"/>
    </source>
</evidence>
<comment type="caution">
    <text evidence="1">The sequence shown here is derived from an EMBL/GenBank/DDBJ whole genome shotgun (WGS) entry which is preliminary data.</text>
</comment>
<proteinExistence type="predicted"/>
<evidence type="ECO:0008006" key="3">
    <source>
        <dbReference type="Google" id="ProtNLM"/>
    </source>
</evidence>
<protein>
    <recommendedName>
        <fullName evidence="3">Reverse transcriptase domain-containing protein</fullName>
    </recommendedName>
</protein>
<dbReference type="AlphaFoldDB" id="A0A7J6RVY7"/>
<evidence type="ECO:0000313" key="2">
    <source>
        <dbReference type="Proteomes" id="UP000574390"/>
    </source>
</evidence>